<organism evidence="1 2">
    <name type="scientific">Asparagus officinalis</name>
    <name type="common">Garden asparagus</name>
    <dbReference type="NCBI Taxonomy" id="4686"/>
    <lineage>
        <taxon>Eukaryota</taxon>
        <taxon>Viridiplantae</taxon>
        <taxon>Streptophyta</taxon>
        <taxon>Embryophyta</taxon>
        <taxon>Tracheophyta</taxon>
        <taxon>Spermatophyta</taxon>
        <taxon>Magnoliopsida</taxon>
        <taxon>Liliopsida</taxon>
        <taxon>Asparagales</taxon>
        <taxon>Asparagaceae</taxon>
        <taxon>Asparagoideae</taxon>
        <taxon>Asparagus</taxon>
    </lineage>
</organism>
<dbReference type="AlphaFoldDB" id="A0A1R3L5B5"/>
<reference evidence="2" key="1">
    <citation type="journal article" date="2017" name="Nat. Commun.">
        <title>The asparagus genome sheds light on the origin and evolution of a young Y chromosome.</title>
        <authorList>
            <person name="Harkess A."/>
            <person name="Zhou J."/>
            <person name="Xu C."/>
            <person name="Bowers J.E."/>
            <person name="Van der Hulst R."/>
            <person name="Ayyampalayam S."/>
            <person name="Mercati F."/>
            <person name="Riccardi P."/>
            <person name="McKain M.R."/>
            <person name="Kakrana A."/>
            <person name="Tang H."/>
            <person name="Ray J."/>
            <person name="Groenendijk J."/>
            <person name="Arikit S."/>
            <person name="Mathioni S.M."/>
            <person name="Nakano M."/>
            <person name="Shan H."/>
            <person name="Telgmann-Rauber A."/>
            <person name="Kanno A."/>
            <person name="Yue Z."/>
            <person name="Chen H."/>
            <person name="Li W."/>
            <person name="Chen Y."/>
            <person name="Xu X."/>
            <person name="Zhang Y."/>
            <person name="Luo S."/>
            <person name="Chen H."/>
            <person name="Gao J."/>
            <person name="Mao Z."/>
            <person name="Pires J.C."/>
            <person name="Luo M."/>
            <person name="Kudrna D."/>
            <person name="Wing R.A."/>
            <person name="Meyers B.C."/>
            <person name="Yi K."/>
            <person name="Kong H."/>
            <person name="Lavrijsen P."/>
            <person name="Sunseri F."/>
            <person name="Falavigna A."/>
            <person name="Ye Y."/>
            <person name="Leebens-Mack J.H."/>
            <person name="Chen G."/>
        </authorList>
    </citation>
    <scope>NUCLEOTIDE SEQUENCE [LARGE SCALE GENOMIC DNA]</scope>
    <source>
        <strain evidence="2">cv. DH0086</strain>
    </source>
</reference>
<keyword evidence="2" id="KW-1185">Reference proteome</keyword>
<evidence type="ECO:0000313" key="1">
    <source>
        <dbReference type="EMBL" id="ONK54803.1"/>
    </source>
</evidence>
<gene>
    <name evidence="1" type="ORF">A4U43_UnF11150</name>
</gene>
<evidence type="ECO:0000313" key="2">
    <source>
        <dbReference type="Proteomes" id="UP000243459"/>
    </source>
</evidence>
<dbReference type="EMBL" id="KV864139">
    <property type="protein sequence ID" value="ONK54803.1"/>
    <property type="molecule type" value="Genomic_DNA"/>
</dbReference>
<name>A0A1R3L5B5_ASPOF</name>
<proteinExistence type="predicted"/>
<accession>A0A1R3L5B5</accession>
<dbReference type="Proteomes" id="UP000243459">
    <property type="component" value="Unassembled WGS sequence"/>
</dbReference>
<protein>
    <submittedName>
        <fullName evidence="1">Uncharacterized protein</fullName>
    </submittedName>
</protein>
<sequence length="99" mass="10603">MMAMAGTTEGLQRKAVAVGGDLAFGDGSERVIEEGKEEGAVLGWLFSCREGEVRICEDQGEITREGSSLLINLGPVFTQIEETIKEAEASPKANIFQVV</sequence>
<dbReference type="Gramene" id="ONK54803">
    <property type="protein sequence ID" value="ONK54803"/>
    <property type="gene ID" value="A4U43_UnF11150"/>
</dbReference>